<reference evidence="4" key="1">
    <citation type="submission" date="2010-05" db="EMBL/GenBank/DDBJ databases">
        <title>The genome sequence of Magnaporthe poae strain ATCC 64411.</title>
        <authorList>
            <person name="Ma L.-J."/>
            <person name="Dead R."/>
            <person name="Young S."/>
            <person name="Zeng Q."/>
            <person name="Koehrsen M."/>
            <person name="Alvarado L."/>
            <person name="Berlin A."/>
            <person name="Chapman S.B."/>
            <person name="Chen Z."/>
            <person name="Freedman E."/>
            <person name="Gellesch M."/>
            <person name="Goldberg J."/>
            <person name="Griggs A."/>
            <person name="Gujja S."/>
            <person name="Heilman E.R."/>
            <person name="Heiman D."/>
            <person name="Hepburn T."/>
            <person name="Howarth C."/>
            <person name="Jen D."/>
            <person name="Larson L."/>
            <person name="Mehta T."/>
            <person name="Neiman D."/>
            <person name="Pearson M."/>
            <person name="Roberts A."/>
            <person name="Saif S."/>
            <person name="Shea T."/>
            <person name="Shenoy N."/>
            <person name="Sisk P."/>
            <person name="Stolte C."/>
            <person name="Sykes S."/>
            <person name="Walk T."/>
            <person name="White J."/>
            <person name="Yandava C."/>
            <person name="Haas B."/>
            <person name="Nusbaum C."/>
            <person name="Birren B."/>
        </authorList>
    </citation>
    <scope>NUCLEOTIDE SEQUENCE [LARGE SCALE GENOMIC DNA]</scope>
    <source>
        <strain evidence="4">ATCC 64411 / 73-15</strain>
    </source>
</reference>
<feature type="compositionally biased region" description="Basic and acidic residues" evidence="1">
    <location>
        <begin position="24"/>
        <end position="33"/>
    </location>
</feature>
<keyword evidence="4" id="KW-1185">Reference proteome</keyword>
<evidence type="ECO:0000313" key="3">
    <source>
        <dbReference type="EnsemblFungi" id="MAPG_05001T0"/>
    </source>
</evidence>
<dbReference type="EMBL" id="ADBL01001172">
    <property type="status" value="NOT_ANNOTATED_CDS"/>
    <property type="molecule type" value="Genomic_DNA"/>
</dbReference>
<evidence type="ECO:0000256" key="1">
    <source>
        <dbReference type="SAM" id="MobiDB-lite"/>
    </source>
</evidence>
<feature type="region of interest" description="Disordered" evidence="1">
    <location>
        <begin position="1"/>
        <end position="37"/>
    </location>
</feature>
<reference evidence="3" key="4">
    <citation type="journal article" date="2015" name="G3 (Bethesda)">
        <title>Genome sequences of three phytopathogenic species of the Magnaporthaceae family of fungi.</title>
        <authorList>
            <person name="Okagaki L.H."/>
            <person name="Nunes C.C."/>
            <person name="Sailsbery J."/>
            <person name="Clay B."/>
            <person name="Brown D."/>
            <person name="John T."/>
            <person name="Oh Y."/>
            <person name="Young N."/>
            <person name="Fitzgerald M."/>
            <person name="Haas B.J."/>
            <person name="Zeng Q."/>
            <person name="Young S."/>
            <person name="Adiconis X."/>
            <person name="Fan L."/>
            <person name="Levin J.Z."/>
            <person name="Mitchell T.K."/>
            <person name="Okubara P.A."/>
            <person name="Farman M.L."/>
            <person name="Kohn L.M."/>
            <person name="Birren B."/>
            <person name="Ma L.-J."/>
            <person name="Dean R.A."/>
        </authorList>
    </citation>
    <scope>NUCLEOTIDE SEQUENCE</scope>
    <source>
        <strain evidence="3">ATCC 64411 / 73-15</strain>
    </source>
</reference>
<dbReference type="eggNOG" id="ENOG502SF0B">
    <property type="taxonomic scope" value="Eukaryota"/>
</dbReference>
<feature type="region of interest" description="Disordered" evidence="1">
    <location>
        <begin position="60"/>
        <end position="81"/>
    </location>
</feature>
<reference evidence="2" key="3">
    <citation type="submission" date="2011-03" db="EMBL/GenBank/DDBJ databases">
        <title>Annotation of Magnaporthe poae ATCC 64411.</title>
        <authorList>
            <person name="Ma L.-J."/>
            <person name="Dead R."/>
            <person name="Young S.K."/>
            <person name="Zeng Q."/>
            <person name="Gargeya S."/>
            <person name="Fitzgerald M."/>
            <person name="Haas B."/>
            <person name="Abouelleil A."/>
            <person name="Alvarado L."/>
            <person name="Arachchi H.M."/>
            <person name="Berlin A."/>
            <person name="Brown A."/>
            <person name="Chapman S.B."/>
            <person name="Chen Z."/>
            <person name="Dunbar C."/>
            <person name="Freedman E."/>
            <person name="Gearin G."/>
            <person name="Gellesch M."/>
            <person name="Goldberg J."/>
            <person name="Griggs A."/>
            <person name="Gujja S."/>
            <person name="Heiman D."/>
            <person name="Howarth C."/>
            <person name="Larson L."/>
            <person name="Lui A."/>
            <person name="MacDonald P.J.P."/>
            <person name="Mehta T."/>
            <person name="Montmayeur A."/>
            <person name="Murphy C."/>
            <person name="Neiman D."/>
            <person name="Pearson M."/>
            <person name="Priest M."/>
            <person name="Roberts A."/>
            <person name="Saif S."/>
            <person name="Shea T."/>
            <person name="Shenoy N."/>
            <person name="Sisk P."/>
            <person name="Stolte C."/>
            <person name="Sykes S."/>
            <person name="Yandava C."/>
            <person name="Wortman J."/>
            <person name="Nusbaum C."/>
            <person name="Birren B."/>
        </authorList>
    </citation>
    <scope>NUCLEOTIDE SEQUENCE</scope>
    <source>
        <strain evidence="2">ATCC 64411</strain>
    </source>
</reference>
<gene>
    <name evidence="2" type="ORF">MAPG_05001</name>
</gene>
<protein>
    <submittedName>
        <fullName evidence="2 3">Uncharacterized protein</fullName>
    </submittedName>
</protein>
<feature type="compositionally biased region" description="Acidic residues" evidence="1">
    <location>
        <begin position="215"/>
        <end position="225"/>
    </location>
</feature>
<dbReference type="OMA" id="IQHRDIR"/>
<dbReference type="AlphaFoldDB" id="A0A0C4DY90"/>
<evidence type="ECO:0000313" key="4">
    <source>
        <dbReference type="Proteomes" id="UP000011715"/>
    </source>
</evidence>
<reference evidence="2" key="2">
    <citation type="submission" date="2010-05" db="EMBL/GenBank/DDBJ databases">
        <title>The Genome Sequence of Magnaporthe poae strain ATCC 64411.</title>
        <authorList>
            <consortium name="The Broad Institute Genome Sequencing Platform"/>
            <consortium name="Broad Institute Genome Sequencing Center for Infectious Disease"/>
            <person name="Ma L.-J."/>
            <person name="Dead R."/>
            <person name="Young S."/>
            <person name="Zeng Q."/>
            <person name="Koehrsen M."/>
            <person name="Alvarado L."/>
            <person name="Berlin A."/>
            <person name="Chapman S.B."/>
            <person name="Chen Z."/>
            <person name="Freedman E."/>
            <person name="Gellesch M."/>
            <person name="Goldberg J."/>
            <person name="Griggs A."/>
            <person name="Gujja S."/>
            <person name="Heilman E.R."/>
            <person name="Heiman D."/>
            <person name="Hepburn T."/>
            <person name="Howarth C."/>
            <person name="Jen D."/>
            <person name="Larson L."/>
            <person name="Mehta T."/>
            <person name="Neiman D."/>
            <person name="Pearson M."/>
            <person name="Roberts A."/>
            <person name="Saif S."/>
            <person name="Shea T."/>
            <person name="Shenoy N."/>
            <person name="Sisk P."/>
            <person name="Stolte C."/>
            <person name="Sykes S."/>
            <person name="Walk T."/>
            <person name="White J."/>
            <person name="Yandava C."/>
            <person name="Haas B."/>
            <person name="Nusbaum C."/>
            <person name="Birren B."/>
        </authorList>
    </citation>
    <scope>NUCLEOTIDE SEQUENCE</scope>
    <source>
        <strain evidence="2">ATCC 64411</strain>
    </source>
</reference>
<evidence type="ECO:0000313" key="2">
    <source>
        <dbReference type="EMBL" id="KLU85982.1"/>
    </source>
</evidence>
<name>A0A0C4DY90_MAGP6</name>
<dbReference type="OrthoDB" id="5153521at2759"/>
<proteinExistence type="predicted"/>
<sequence>MAATMETPAQYERDLRSAHKGWKRGKDSREKWAHGQRPAAGLKWNTFTGEILNSETPEVLLSKSRPSKKNSDFVHDSHRKKHANTMKIIRPQPTFFRAANGRPSGRIGARGEIENPETSRSIMDLLVPAARKEGGGLASWGFHSMDGVLYSFDAADTPSRPVTLETFVKANNRTTEKLVEKEYEILDANGDLLKGRKARSDLRKSASGVGGGGNIDDDDDGFELV</sequence>
<dbReference type="VEuPathDB" id="FungiDB:MAPG_05001"/>
<dbReference type="Proteomes" id="UP000011715">
    <property type="component" value="Unassembled WGS sequence"/>
</dbReference>
<reference evidence="3" key="5">
    <citation type="submission" date="2015-06" db="UniProtKB">
        <authorList>
            <consortium name="EnsemblFungi"/>
        </authorList>
    </citation>
    <scope>IDENTIFICATION</scope>
    <source>
        <strain evidence="3">ATCC 64411</strain>
    </source>
</reference>
<dbReference type="STRING" id="644358.A0A0C4DY90"/>
<accession>A0A0C4DY90</accession>
<feature type="region of interest" description="Disordered" evidence="1">
    <location>
        <begin position="197"/>
        <end position="225"/>
    </location>
</feature>
<dbReference type="EnsemblFungi" id="MAPG_05001T0">
    <property type="protein sequence ID" value="MAPG_05001T0"/>
    <property type="gene ID" value="MAPG_05001"/>
</dbReference>
<dbReference type="EMBL" id="GL876969">
    <property type="protein sequence ID" value="KLU85982.1"/>
    <property type="molecule type" value="Genomic_DNA"/>
</dbReference>
<organism evidence="3 4">
    <name type="scientific">Magnaporthiopsis poae (strain ATCC 64411 / 73-15)</name>
    <name type="common">Kentucky bluegrass fungus</name>
    <name type="synonym">Magnaporthe poae</name>
    <dbReference type="NCBI Taxonomy" id="644358"/>
    <lineage>
        <taxon>Eukaryota</taxon>
        <taxon>Fungi</taxon>
        <taxon>Dikarya</taxon>
        <taxon>Ascomycota</taxon>
        <taxon>Pezizomycotina</taxon>
        <taxon>Sordariomycetes</taxon>
        <taxon>Sordariomycetidae</taxon>
        <taxon>Magnaporthales</taxon>
        <taxon>Magnaporthaceae</taxon>
        <taxon>Magnaporthiopsis</taxon>
    </lineage>
</organism>